<evidence type="ECO:0008006" key="3">
    <source>
        <dbReference type="Google" id="ProtNLM"/>
    </source>
</evidence>
<reference evidence="1 2" key="1">
    <citation type="submission" date="2020-07" db="EMBL/GenBank/DDBJ databases">
        <title>Sequencing the genomes of 1000 actinobacteria strains.</title>
        <authorList>
            <person name="Klenk H.-P."/>
        </authorList>
    </citation>
    <scope>NUCLEOTIDE SEQUENCE [LARGE SCALE GENOMIC DNA]</scope>
    <source>
        <strain evidence="1 2">DSM 15475</strain>
    </source>
</reference>
<organism evidence="1 2">
    <name type="scientific">Nesterenkonia xinjiangensis</name>
    <dbReference type="NCBI Taxonomy" id="225327"/>
    <lineage>
        <taxon>Bacteria</taxon>
        <taxon>Bacillati</taxon>
        <taxon>Actinomycetota</taxon>
        <taxon>Actinomycetes</taxon>
        <taxon>Micrococcales</taxon>
        <taxon>Micrococcaceae</taxon>
        <taxon>Nesterenkonia</taxon>
    </lineage>
</organism>
<protein>
    <recommendedName>
        <fullName evidence="3">SnoaL-like domain-containing protein</fullName>
    </recommendedName>
</protein>
<gene>
    <name evidence="1" type="ORF">HNR09_001395</name>
</gene>
<dbReference type="AlphaFoldDB" id="A0A7Z0GL22"/>
<dbReference type="SUPFAM" id="SSF54427">
    <property type="entry name" value="NTF2-like"/>
    <property type="match status" value="1"/>
</dbReference>
<comment type="caution">
    <text evidence="1">The sequence shown here is derived from an EMBL/GenBank/DDBJ whole genome shotgun (WGS) entry which is preliminary data.</text>
</comment>
<evidence type="ECO:0000313" key="2">
    <source>
        <dbReference type="Proteomes" id="UP000535437"/>
    </source>
</evidence>
<keyword evidence="2" id="KW-1185">Reference proteome</keyword>
<dbReference type="Gene3D" id="3.10.450.50">
    <property type="match status" value="1"/>
</dbReference>
<name>A0A7Z0GL22_9MICC</name>
<dbReference type="RefSeq" id="WP_179541391.1">
    <property type="nucleotide sequence ID" value="NZ_BAAALL010000002.1"/>
</dbReference>
<dbReference type="InterPro" id="IPR032710">
    <property type="entry name" value="NTF2-like_dom_sf"/>
</dbReference>
<evidence type="ECO:0000313" key="1">
    <source>
        <dbReference type="EMBL" id="NYJ77984.1"/>
    </source>
</evidence>
<dbReference type="EMBL" id="JACCFY010000001">
    <property type="protein sequence ID" value="NYJ77984.1"/>
    <property type="molecule type" value="Genomic_DNA"/>
</dbReference>
<dbReference type="Proteomes" id="UP000535437">
    <property type="component" value="Unassembled WGS sequence"/>
</dbReference>
<proteinExistence type="predicted"/>
<sequence>MEETSMQSAKPPILRQDPAGFVRWFIDRSFDGSEPVEDIWDSCHTPDAVHVMNQKPIARARRVKQLRQWRLRESPYVLQIRDAVVEGDRLAVRYAILSGVLWELRMETEHIEFHRLGDDGRISGSASVSRSGYIWGEPRDPMVEVEGAVADAPLNALPGTPGDDIATYLHEYNRLVSDESVAADDVFETFHTPGADVRINRTLKHRSDMVAAIRRARKKGLSHSVEVHDVLRQGRRFAARYTMTPERRRGGGPTLAVFDVGRLASDGRVCSLHTMMQSSSGAWPS</sequence>
<accession>A0A7Z0GL22</accession>